<gene>
    <name evidence="2" type="ORF">DFQ11_101957</name>
</gene>
<feature type="chain" id="PRO_5016074803" description="Heme-binding HmuY-like protein" evidence="1">
    <location>
        <begin position="25"/>
        <end position="198"/>
    </location>
</feature>
<reference evidence="2 3" key="1">
    <citation type="submission" date="2018-06" db="EMBL/GenBank/DDBJ databases">
        <title>Genomic Encyclopedia of Type Strains, Phase III (KMG-III): the genomes of soil and plant-associated and newly described type strains.</title>
        <authorList>
            <person name="Whitman W."/>
        </authorList>
    </citation>
    <scope>NUCLEOTIDE SEQUENCE [LARGE SCALE GENOMIC DNA]</scope>
    <source>
        <strain evidence="2 3">CECT 7945</strain>
    </source>
</reference>
<dbReference type="Proteomes" id="UP000248054">
    <property type="component" value="Unassembled WGS sequence"/>
</dbReference>
<keyword evidence="3" id="KW-1185">Reference proteome</keyword>
<dbReference type="PROSITE" id="PS51257">
    <property type="entry name" value="PROKAR_LIPOPROTEIN"/>
    <property type="match status" value="1"/>
</dbReference>
<evidence type="ECO:0008006" key="4">
    <source>
        <dbReference type="Google" id="ProtNLM"/>
    </source>
</evidence>
<name>A0A2V4XJM1_9FLAO</name>
<evidence type="ECO:0000313" key="3">
    <source>
        <dbReference type="Proteomes" id="UP000248054"/>
    </source>
</evidence>
<feature type="signal peptide" evidence="1">
    <location>
        <begin position="1"/>
        <end position="24"/>
    </location>
</feature>
<accession>A0A2V4XJM1</accession>
<protein>
    <recommendedName>
        <fullName evidence="4">Heme-binding HmuY-like protein</fullName>
    </recommendedName>
</protein>
<dbReference type="AlphaFoldDB" id="A0A2V4XJM1"/>
<evidence type="ECO:0000256" key="1">
    <source>
        <dbReference type="SAM" id="SignalP"/>
    </source>
</evidence>
<comment type="caution">
    <text evidence="2">The sequence shown here is derived from an EMBL/GenBank/DDBJ whole genome shotgun (WGS) entry which is preliminary data.</text>
</comment>
<evidence type="ECO:0000313" key="2">
    <source>
        <dbReference type="EMBL" id="PYE83520.1"/>
    </source>
</evidence>
<sequence length="198" mass="21830">MKNKKITYLSALFTIALFTMSSCDNDHDPTNNLCDDTYVSTAITDAFSIANGYDDLPETMDLETHKYQIKINADGEICSVGYQNPSTWTGNYLIDIVNETSNASYSGIHSFSQTQLDYQSISPIAVSSGDIITVMRTIQNSSSLNETVGRILRKSDYTNTPYPINYGTVEFLSSDFYGSGGPVPNFGQPYIPLGFKVN</sequence>
<proteinExistence type="predicted"/>
<dbReference type="RefSeq" id="WP_110474669.1">
    <property type="nucleotide sequence ID" value="NZ_BMWQ01000001.1"/>
</dbReference>
<organism evidence="2 3">
    <name type="scientific">Winogradskyella epiphytica</name>
    <dbReference type="NCBI Taxonomy" id="262005"/>
    <lineage>
        <taxon>Bacteria</taxon>
        <taxon>Pseudomonadati</taxon>
        <taxon>Bacteroidota</taxon>
        <taxon>Flavobacteriia</taxon>
        <taxon>Flavobacteriales</taxon>
        <taxon>Flavobacteriaceae</taxon>
        <taxon>Winogradskyella</taxon>
    </lineage>
</organism>
<dbReference type="EMBL" id="QJTD01000001">
    <property type="protein sequence ID" value="PYE83520.1"/>
    <property type="molecule type" value="Genomic_DNA"/>
</dbReference>
<keyword evidence="1" id="KW-0732">Signal</keyword>
<dbReference type="OrthoDB" id="1360422at2"/>